<dbReference type="GO" id="GO:0016757">
    <property type="term" value="F:glycosyltransferase activity"/>
    <property type="evidence" value="ECO:0007669"/>
    <property type="project" value="InterPro"/>
</dbReference>
<dbReference type="PANTHER" id="PTHR45947">
    <property type="entry name" value="SULFOQUINOVOSYL TRANSFERASE SQD2"/>
    <property type="match status" value="1"/>
</dbReference>
<organism evidence="3 4">
    <name type="scientific">Granulicella mallensis</name>
    <dbReference type="NCBI Taxonomy" id="940614"/>
    <lineage>
        <taxon>Bacteria</taxon>
        <taxon>Pseudomonadati</taxon>
        <taxon>Acidobacteriota</taxon>
        <taxon>Terriglobia</taxon>
        <taxon>Terriglobales</taxon>
        <taxon>Acidobacteriaceae</taxon>
        <taxon>Granulicella</taxon>
    </lineage>
</organism>
<dbReference type="EMBL" id="JACHIO010000028">
    <property type="protein sequence ID" value="MBB5066456.1"/>
    <property type="molecule type" value="Genomic_DNA"/>
</dbReference>
<dbReference type="RefSeq" id="WP_184260112.1">
    <property type="nucleotide sequence ID" value="NZ_JACHIO010000028.1"/>
</dbReference>
<feature type="domain" description="Glycosyltransferase subfamily 4-like N-terminal" evidence="2">
    <location>
        <begin position="23"/>
        <end position="167"/>
    </location>
</feature>
<dbReference type="PANTHER" id="PTHR45947:SF3">
    <property type="entry name" value="SULFOQUINOVOSYL TRANSFERASE SQD2"/>
    <property type="match status" value="1"/>
</dbReference>
<name>A0A7W7ZUN7_9BACT</name>
<dbReference type="CDD" id="cd03808">
    <property type="entry name" value="GT4_CapM-like"/>
    <property type="match status" value="1"/>
</dbReference>
<dbReference type="InterPro" id="IPR050194">
    <property type="entry name" value="Glycosyltransferase_grp1"/>
</dbReference>
<dbReference type="InterPro" id="IPR028098">
    <property type="entry name" value="Glyco_trans_4-like_N"/>
</dbReference>
<dbReference type="AlphaFoldDB" id="A0A7W7ZUN7"/>
<comment type="caution">
    <text evidence="3">The sequence shown here is derived from an EMBL/GenBank/DDBJ whole genome shotgun (WGS) entry which is preliminary data.</text>
</comment>
<dbReference type="Gene3D" id="3.40.50.2000">
    <property type="entry name" value="Glycogen Phosphorylase B"/>
    <property type="match status" value="2"/>
</dbReference>
<protein>
    <submittedName>
        <fullName evidence="3">Glycosyltransferase involved in cell wall biosynthesis</fullName>
    </submittedName>
</protein>
<evidence type="ECO:0000313" key="4">
    <source>
        <dbReference type="Proteomes" id="UP000584867"/>
    </source>
</evidence>
<dbReference type="Proteomes" id="UP000584867">
    <property type="component" value="Unassembled WGS sequence"/>
</dbReference>
<accession>A0A7W7ZUN7</accession>
<dbReference type="Pfam" id="PF13579">
    <property type="entry name" value="Glyco_trans_4_4"/>
    <property type="match status" value="1"/>
</dbReference>
<dbReference type="Pfam" id="PF00534">
    <property type="entry name" value="Glycos_transf_1"/>
    <property type="match status" value="1"/>
</dbReference>
<sequence>MSDRRISVLHAVTDPISTILMRGQLAYLKANGFEPALLTGLGRQSEDQASGEGYPVHRVAMTREIAPGADLRSLFDLWRLLRRIRPVICNAGTPKAGLLVGLAAWLTRVPCRVYTLRGLRLETATGLKRSLLMLTEKTACFTAHRVICVSASLRERAIALGLVARFKTVLLGAGSSNGVDFGRFEPTPEKAVLATGLREKLGIRPDQPVIGFAGRLTRDKGLPELVTAFQSVQKKMPEAVLLLVGDYEQGDPVPEETRKAIASEPGIRHVGFTSQIDLHYLVMDIFVLPTHREGFPNTVLEAQAAGLPVVTTNATGAVDAIEDGITGVLTPVGDADKLAEILLSLLSDPSRMQSMGSSGRERILRQFRNERIWEELALFYRAMLQERGYPLPTGSSVEAVRCAQTQ</sequence>
<proteinExistence type="predicted"/>
<evidence type="ECO:0000313" key="3">
    <source>
        <dbReference type="EMBL" id="MBB5066456.1"/>
    </source>
</evidence>
<dbReference type="InterPro" id="IPR001296">
    <property type="entry name" value="Glyco_trans_1"/>
</dbReference>
<evidence type="ECO:0000259" key="1">
    <source>
        <dbReference type="Pfam" id="PF00534"/>
    </source>
</evidence>
<gene>
    <name evidence="3" type="ORF">HDF15_004836</name>
</gene>
<dbReference type="SUPFAM" id="SSF53756">
    <property type="entry name" value="UDP-Glycosyltransferase/glycogen phosphorylase"/>
    <property type="match status" value="1"/>
</dbReference>
<keyword evidence="3" id="KW-0808">Transferase</keyword>
<feature type="domain" description="Glycosyl transferase family 1" evidence="1">
    <location>
        <begin position="198"/>
        <end position="362"/>
    </location>
</feature>
<evidence type="ECO:0000259" key="2">
    <source>
        <dbReference type="Pfam" id="PF13579"/>
    </source>
</evidence>
<reference evidence="3 4" key="1">
    <citation type="submission" date="2020-08" db="EMBL/GenBank/DDBJ databases">
        <title>Genomic Encyclopedia of Type Strains, Phase IV (KMG-V): Genome sequencing to study the core and pangenomes of soil and plant-associated prokaryotes.</title>
        <authorList>
            <person name="Whitman W."/>
        </authorList>
    </citation>
    <scope>NUCLEOTIDE SEQUENCE [LARGE SCALE GENOMIC DNA]</scope>
    <source>
        <strain evidence="3 4">X5P3</strain>
    </source>
</reference>